<dbReference type="GO" id="GO:0016787">
    <property type="term" value="F:hydrolase activity"/>
    <property type="evidence" value="ECO:0007669"/>
    <property type="project" value="UniProtKB-KW"/>
</dbReference>
<reference evidence="4 5" key="1">
    <citation type="journal article" date="2012" name="J. Bacteriol.">
        <title>Genome Sequence of the Filamentous Bacterium Fibrisoma limi BUZ 3T.</title>
        <authorList>
            <person name="Filippini M."/>
            <person name="Qi W."/>
            <person name="Jaenicke S."/>
            <person name="Goesmann A."/>
            <person name="Smits T.H."/>
            <person name="Bagheri H.C."/>
        </authorList>
    </citation>
    <scope>NUCLEOTIDE SEQUENCE [LARGE SCALE GENOMIC DNA]</scope>
    <source>
        <strain evidence="5">BUZ 3T</strain>
    </source>
</reference>
<dbReference type="GO" id="GO:0004521">
    <property type="term" value="F:RNA endonuclease activity"/>
    <property type="evidence" value="ECO:0007669"/>
    <property type="project" value="InterPro"/>
</dbReference>
<sequence length="156" mass="18230">MAAQFLRRFGYLFLLVTALLTGSSCRSNDERRPTQEVSQTQHSNRHSQRLNRYDSRHQKTQPKARSSRIPRKVYDVLNYVRQHGRAPDGYVGGRRFGNFEGHLPRQDLSGSRINYQEWDVNPKVRGQNRGAERLVTGSDGRAYYTRDHYNTFIEID</sequence>
<evidence type="ECO:0000256" key="1">
    <source>
        <dbReference type="ARBA" id="ARBA00022722"/>
    </source>
</evidence>
<evidence type="ECO:0000256" key="3">
    <source>
        <dbReference type="SAM" id="MobiDB-lite"/>
    </source>
</evidence>
<dbReference type="Proteomes" id="UP000009309">
    <property type="component" value="Unassembled WGS sequence"/>
</dbReference>
<dbReference type="AlphaFoldDB" id="I2GRT3"/>
<feature type="region of interest" description="Disordered" evidence="3">
    <location>
        <begin position="24"/>
        <end position="68"/>
    </location>
</feature>
<dbReference type="SUPFAM" id="SSF53933">
    <property type="entry name" value="Microbial ribonucleases"/>
    <property type="match status" value="1"/>
</dbReference>
<evidence type="ECO:0000313" key="5">
    <source>
        <dbReference type="Proteomes" id="UP000009309"/>
    </source>
</evidence>
<dbReference type="InterPro" id="IPR016191">
    <property type="entry name" value="Ribonuclease/ribotoxin"/>
</dbReference>
<proteinExistence type="predicted"/>
<dbReference type="STRING" id="1185876.BN8_05988"/>
<dbReference type="EC" id="3.1.-.-" evidence="4"/>
<protein>
    <submittedName>
        <fullName evidence="4">Guanine-specific ribonuclease N1 and T1</fullName>
        <ecNumber evidence="4">3.1.-.-</ecNumber>
    </submittedName>
</protein>
<gene>
    <name evidence="4" type="ORF">BN8_05988</name>
</gene>
<organism evidence="4 5">
    <name type="scientific">Fibrisoma limi BUZ 3</name>
    <dbReference type="NCBI Taxonomy" id="1185876"/>
    <lineage>
        <taxon>Bacteria</taxon>
        <taxon>Pseudomonadati</taxon>
        <taxon>Bacteroidota</taxon>
        <taxon>Cytophagia</taxon>
        <taxon>Cytophagales</taxon>
        <taxon>Spirosomataceae</taxon>
        <taxon>Fibrisoma</taxon>
    </lineage>
</organism>
<comment type="caution">
    <text evidence="4">The sequence shown here is derived from an EMBL/GenBank/DDBJ whole genome shotgun (WGS) entry which is preliminary data.</text>
</comment>
<dbReference type="RefSeq" id="WP_009285176.1">
    <property type="nucleotide sequence ID" value="NZ_CAIT01000009.1"/>
</dbReference>
<dbReference type="Pfam" id="PF00545">
    <property type="entry name" value="Ribonuclease"/>
    <property type="match status" value="1"/>
</dbReference>
<dbReference type="EMBL" id="CAIT01000009">
    <property type="protein sequence ID" value="CCH56611.1"/>
    <property type="molecule type" value="Genomic_DNA"/>
</dbReference>
<dbReference type="GO" id="GO:0003723">
    <property type="term" value="F:RNA binding"/>
    <property type="evidence" value="ECO:0007669"/>
    <property type="project" value="InterPro"/>
</dbReference>
<dbReference type="Gene3D" id="3.10.450.30">
    <property type="entry name" value="Microbial ribonucleases"/>
    <property type="match status" value="1"/>
</dbReference>
<dbReference type="OrthoDB" id="9803442at2"/>
<keyword evidence="5" id="KW-1185">Reference proteome</keyword>
<accession>I2GRT3</accession>
<name>I2GRT3_9BACT</name>
<keyword evidence="2 4" id="KW-0378">Hydrolase</keyword>
<evidence type="ECO:0000256" key="2">
    <source>
        <dbReference type="ARBA" id="ARBA00022801"/>
    </source>
</evidence>
<dbReference type="InterPro" id="IPR000026">
    <property type="entry name" value="N1-like"/>
</dbReference>
<dbReference type="PROSITE" id="PS51257">
    <property type="entry name" value="PROKAR_LIPOPROTEIN"/>
    <property type="match status" value="1"/>
</dbReference>
<keyword evidence="1" id="KW-0540">Nuclease</keyword>
<feature type="compositionally biased region" description="Basic residues" evidence="3">
    <location>
        <begin position="58"/>
        <end position="68"/>
    </location>
</feature>
<evidence type="ECO:0000313" key="4">
    <source>
        <dbReference type="EMBL" id="CCH56611.1"/>
    </source>
</evidence>
<dbReference type="eggNOG" id="COG4290">
    <property type="taxonomic scope" value="Bacteria"/>
</dbReference>